<dbReference type="AlphaFoldDB" id="A0A0E9S899"/>
<reference evidence="1" key="2">
    <citation type="journal article" date="2015" name="Fish Shellfish Immunol.">
        <title>Early steps in the European eel (Anguilla anguilla)-Vibrio vulnificus interaction in the gills: Role of the RtxA13 toxin.</title>
        <authorList>
            <person name="Callol A."/>
            <person name="Pajuelo D."/>
            <person name="Ebbesson L."/>
            <person name="Teles M."/>
            <person name="MacKenzie S."/>
            <person name="Amaro C."/>
        </authorList>
    </citation>
    <scope>NUCLEOTIDE SEQUENCE</scope>
</reference>
<dbReference type="EMBL" id="GBXM01071135">
    <property type="protein sequence ID" value="JAH37442.1"/>
    <property type="molecule type" value="Transcribed_RNA"/>
</dbReference>
<accession>A0A0E9S899</accession>
<sequence>MDDRCCDYGTHLIFLGLII</sequence>
<reference evidence="1" key="1">
    <citation type="submission" date="2014-11" db="EMBL/GenBank/DDBJ databases">
        <authorList>
            <person name="Amaro Gonzalez C."/>
        </authorList>
    </citation>
    <scope>NUCLEOTIDE SEQUENCE</scope>
</reference>
<evidence type="ECO:0000313" key="1">
    <source>
        <dbReference type="EMBL" id="JAH37442.1"/>
    </source>
</evidence>
<organism evidence="1">
    <name type="scientific">Anguilla anguilla</name>
    <name type="common">European freshwater eel</name>
    <name type="synonym">Muraena anguilla</name>
    <dbReference type="NCBI Taxonomy" id="7936"/>
    <lineage>
        <taxon>Eukaryota</taxon>
        <taxon>Metazoa</taxon>
        <taxon>Chordata</taxon>
        <taxon>Craniata</taxon>
        <taxon>Vertebrata</taxon>
        <taxon>Euteleostomi</taxon>
        <taxon>Actinopterygii</taxon>
        <taxon>Neopterygii</taxon>
        <taxon>Teleostei</taxon>
        <taxon>Anguilliformes</taxon>
        <taxon>Anguillidae</taxon>
        <taxon>Anguilla</taxon>
    </lineage>
</organism>
<name>A0A0E9S899_ANGAN</name>
<proteinExistence type="predicted"/>
<protein>
    <submittedName>
        <fullName evidence="1">Uncharacterized protein</fullName>
    </submittedName>
</protein>